<evidence type="ECO:0000313" key="2">
    <source>
        <dbReference type="EMBL" id="UGS37864.1"/>
    </source>
</evidence>
<dbReference type="AlphaFoldDB" id="A0A9E6Y0L1"/>
<feature type="signal peptide" evidence="1">
    <location>
        <begin position="1"/>
        <end position="24"/>
    </location>
</feature>
<name>A0A9E6Y0L1_9ACTN</name>
<evidence type="ECO:0008006" key="4">
    <source>
        <dbReference type="Google" id="ProtNLM"/>
    </source>
</evidence>
<dbReference type="KEGG" id="sbae:DSM104329_04285"/>
<accession>A0A9E6Y0L1</accession>
<proteinExistence type="predicted"/>
<organism evidence="2 3">
    <name type="scientific">Capillimicrobium parvum</name>
    <dbReference type="NCBI Taxonomy" id="2884022"/>
    <lineage>
        <taxon>Bacteria</taxon>
        <taxon>Bacillati</taxon>
        <taxon>Actinomycetota</taxon>
        <taxon>Thermoleophilia</taxon>
        <taxon>Solirubrobacterales</taxon>
        <taxon>Capillimicrobiaceae</taxon>
        <taxon>Capillimicrobium</taxon>
    </lineage>
</organism>
<feature type="chain" id="PRO_5039161067" description="VCBS repeat-containing protein" evidence="1">
    <location>
        <begin position="25"/>
        <end position="297"/>
    </location>
</feature>
<reference evidence="2" key="1">
    <citation type="journal article" date="2022" name="Int. J. Syst. Evol. Microbiol.">
        <title>Pseudomonas aegrilactucae sp. nov. and Pseudomonas morbosilactucae sp. nov., pathogens causing bacterial rot of lettuce in Japan.</title>
        <authorList>
            <person name="Sawada H."/>
            <person name="Fujikawa T."/>
            <person name="Satou M."/>
        </authorList>
    </citation>
    <scope>NUCLEOTIDE SEQUENCE</scope>
    <source>
        <strain evidence="2">0166_1</strain>
    </source>
</reference>
<keyword evidence="1" id="KW-0732">Signal</keyword>
<dbReference type="RefSeq" id="WP_259311906.1">
    <property type="nucleotide sequence ID" value="NZ_CP087164.1"/>
</dbReference>
<dbReference type="Proteomes" id="UP001162834">
    <property type="component" value="Chromosome"/>
</dbReference>
<evidence type="ECO:0000313" key="3">
    <source>
        <dbReference type="Proteomes" id="UP001162834"/>
    </source>
</evidence>
<sequence length="297" mass="31775">MPRIIAAAALVAALLALSAPTAGAQGTPGPHTETKTSGAVTATLTYRLKRFIQATNVRLAVTRGGAPATLPSGGDVAAGCRFCKGAAPIGGLSEGGGEPVSSLTIADLTGDGDPEVIVDLFTGGAHCCSVSVIYGWDAATNAYRRLDQLWGDPGYSLADLPGGPAQELVTFDDRFAYAFCAYVCSAMPEQIWRYQDFGLVNVTREYPDRIRADLRALRGSLRQARRHRDEGFSIKGILPAICADLYLLDRGSACRRELNAALRRGELKKRPGDIAEKYGRAYIRSLLTFLTKTGYRT</sequence>
<protein>
    <recommendedName>
        <fullName evidence="4">VCBS repeat-containing protein</fullName>
    </recommendedName>
</protein>
<keyword evidence="3" id="KW-1185">Reference proteome</keyword>
<dbReference type="EMBL" id="CP087164">
    <property type="protein sequence ID" value="UGS37864.1"/>
    <property type="molecule type" value="Genomic_DNA"/>
</dbReference>
<evidence type="ECO:0000256" key="1">
    <source>
        <dbReference type="SAM" id="SignalP"/>
    </source>
</evidence>
<gene>
    <name evidence="2" type="ORF">DSM104329_04285</name>
</gene>